<comment type="caution">
    <text evidence="1">The sequence shown here is derived from an EMBL/GenBank/DDBJ whole genome shotgun (WGS) entry which is preliminary data.</text>
</comment>
<dbReference type="Proteomes" id="UP001281761">
    <property type="component" value="Unassembled WGS sequence"/>
</dbReference>
<keyword evidence="2" id="KW-1185">Reference proteome</keyword>
<organism evidence="1 2">
    <name type="scientific">Blattamonas nauphoetae</name>
    <dbReference type="NCBI Taxonomy" id="2049346"/>
    <lineage>
        <taxon>Eukaryota</taxon>
        <taxon>Metamonada</taxon>
        <taxon>Preaxostyla</taxon>
        <taxon>Oxymonadida</taxon>
        <taxon>Blattamonas</taxon>
    </lineage>
</organism>
<evidence type="ECO:0000313" key="1">
    <source>
        <dbReference type="EMBL" id="KAK2940877.1"/>
    </source>
</evidence>
<protein>
    <submittedName>
        <fullName evidence="1">Uncharacterized protein</fullName>
    </submittedName>
</protein>
<sequence length="255" mass="28056">MPDARDIYFYDLASSQITSEMIRFCDSTSGSNNVYFRTGPVFNSLLIPQISSTISITSLSIVISETQAVVTVSTESAIEGSMGILLDGSNVPRLVHVVFGSSSTPSSTAQATVSSGTNGMLPNATYIPRSAVIVGHVISLTPYVNKTEATLLDPNTTKIVVRGEGLVAGSYWMEVWKGSTKWNISLEWEDSRTLKGTAPLYPADADGRLDWWTEYEVRRVVWKEGEQPEKTWLVMVRSCSQHLPNQLGLKEWIVI</sequence>
<dbReference type="EMBL" id="JARBJD010000589">
    <property type="protein sequence ID" value="KAK2940877.1"/>
    <property type="molecule type" value="Genomic_DNA"/>
</dbReference>
<evidence type="ECO:0000313" key="2">
    <source>
        <dbReference type="Proteomes" id="UP001281761"/>
    </source>
</evidence>
<gene>
    <name evidence="1" type="ORF">BLNAU_24222</name>
</gene>
<name>A0ABQ9WN21_9EUKA</name>
<proteinExistence type="predicted"/>
<accession>A0ABQ9WN21</accession>
<reference evidence="1 2" key="1">
    <citation type="journal article" date="2022" name="bioRxiv">
        <title>Genomics of Preaxostyla Flagellates Illuminates Evolutionary Transitions and the Path Towards Mitochondrial Loss.</title>
        <authorList>
            <person name="Novak L.V.F."/>
            <person name="Treitli S.C."/>
            <person name="Pyrih J."/>
            <person name="Halakuc P."/>
            <person name="Pipaliya S.V."/>
            <person name="Vacek V."/>
            <person name="Brzon O."/>
            <person name="Soukal P."/>
            <person name="Eme L."/>
            <person name="Dacks J.B."/>
            <person name="Karnkowska A."/>
            <person name="Elias M."/>
            <person name="Hampl V."/>
        </authorList>
    </citation>
    <scope>NUCLEOTIDE SEQUENCE [LARGE SCALE GENOMIC DNA]</scope>
    <source>
        <strain evidence="1">NAU3</strain>
        <tissue evidence="1">Gut</tissue>
    </source>
</reference>